<reference evidence="2 3" key="1">
    <citation type="submission" date="2010-01" db="EMBL/GenBank/DDBJ databases">
        <authorList>
            <person name="Weinstock G."/>
            <person name="Sodergren E."/>
            <person name="Clifton S."/>
            <person name="Fulton L."/>
            <person name="Fulton B."/>
            <person name="Courtney L."/>
            <person name="Fronick C."/>
            <person name="Harrison M."/>
            <person name="Strong C."/>
            <person name="Farmer C."/>
            <person name="Delahaunty K."/>
            <person name="Markovic C."/>
            <person name="Hall O."/>
            <person name="Minx P."/>
            <person name="Tomlinson C."/>
            <person name="Mitreva M."/>
            <person name="Nelson J."/>
            <person name="Hou S."/>
            <person name="Wollam A."/>
            <person name="Pepin K.H."/>
            <person name="Johnson M."/>
            <person name="Bhonagiri V."/>
            <person name="Nash W.E."/>
            <person name="Warren W."/>
            <person name="Chinwalla A."/>
            <person name="Mardis E.R."/>
            <person name="Wilson R.K."/>
        </authorList>
    </citation>
    <scope>NUCLEOTIDE SEQUENCE [LARGE SCALE GENOMIC DNA]</scope>
    <source>
        <strain evidence="2 3">DSM 13479</strain>
    </source>
</reference>
<evidence type="ECO:0000313" key="2">
    <source>
        <dbReference type="EMBL" id="EFC98405.1"/>
    </source>
</evidence>
<gene>
    <name evidence="2" type="ORF">CLOSTHATH_03416</name>
</gene>
<feature type="transmembrane region" description="Helical" evidence="1">
    <location>
        <begin position="12"/>
        <end position="33"/>
    </location>
</feature>
<keyword evidence="1" id="KW-0472">Membrane</keyword>
<accession>D3AIH6</accession>
<comment type="caution">
    <text evidence="2">The sequence shown here is derived from an EMBL/GenBank/DDBJ whole genome shotgun (WGS) entry which is preliminary data.</text>
</comment>
<name>D3AIH6_9FIRM</name>
<dbReference type="Proteomes" id="UP000004968">
    <property type="component" value="Unassembled WGS sequence"/>
</dbReference>
<sequence length="56" mass="6557">MQKTHKKERTAARMIFFMRAAVFIILSFASYQFSSVPVIQYLYDPPLLQEVCRSVV</sequence>
<protein>
    <submittedName>
        <fullName evidence="2">Uncharacterized protein</fullName>
    </submittedName>
</protein>
<dbReference type="EMBL" id="ACIO01000279">
    <property type="protein sequence ID" value="EFC98405.1"/>
    <property type="molecule type" value="Genomic_DNA"/>
</dbReference>
<organism evidence="2 3">
    <name type="scientific">Hungatella hathewayi DSM 13479</name>
    <dbReference type="NCBI Taxonomy" id="566550"/>
    <lineage>
        <taxon>Bacteria</taxon>
        <taxon>Bacillati</taxon>
        <taxon>Bacillota</taxon>
        <taxon>Clostridia</taxon>
        <taxon>Lachnospirales</taxon>
        <taxon>Lachnospiraceae</taxon>
        <taxon>Hungatella</taxon>
    </lineage>
</organism>
<proteinExistence type="predicted"/>
<keyword evidence="1" id="KW-1133">Transmembrane helix</keyword>
<keyword evidence="1" id="KW-0812">Transmembrane</keyword>
<dbReference type="AlphaFoldDB" id="D3AIH6"/>
<dbReference type="HOGENOM" id="CLU_3008148_0_0_9"/>
<evidence type="ECO:0000256" key="1">
    <source>
        <dbReference type="SAM" id="Phobius"/>
    </source>
</evidence>
<evidence type="ECO:0000313" key="3">
    <source>
        <dbReference type="Proteomes" id="UP000004968"/>
    </source>
</evidence>